<dbReference type="Gene3D" id="3.30.70.1340">
    <property type="entry name" value="MTH889-like domain"/>
    <property type="match status" value="1"/>
</dbReference>
<dbReference type="PANTHER" id="PTHR42240">
    <property type="entry name" value="DUF211 DOMAIN-CONTAINING PROTEIN"/>
    <property type="match status" value="1"/>
</dbReference>
<organism evidence="1">
    <name type="scientific">Desulfobacca acetoxidans</name>
    <dbReference type="NCBI Taxonomy" id="60893"/>
    <lineage>
        <taxon>Bacteria</taxon>
        <taxon>Pseudomonadati</taxon>
        <taxon>Thermodesulfobacteriota</taxon>
        <taxon>Desulfobaccia</taxon>
        <taxon>Desulfobaccales</taxon>
        <taxon>Desulfobaccaceae</taxon>
        <taxon>Desulfobacca</taxon>
    </lineage>
</organism>
<dbReference type="PANTHER" id="PTHR42240:SF1">
    <property type="entry name" value="DUF211 DOMAIN-CONTAINING PROTEIN"/>
    <property type="match status" value="1"/>
</dbReference>
<dbReference type="SUPFAM" id="SSF160363">
    <property type="entry name" value="MTH889-like"/>
    <property type="match status" value="1"/>
</dbReference>
<name>A0A7C3UZ24_9BACT</name>
<evidence type="ECO:0008006" key="2">
    <source>
        <dbReference type="Google" id="ProtNLM"/>
    </source>
</evidence>
<dbReference type="InterPro" id="IPR023129">
    <property type="entry name" value="MTH889-like_dom_sf"/>
</dbReference>
<evidence type="ECO:0000313" key="1">
    <source>
        <dbReference type="EMBL" id="HGF34303.1"/>
    </source>
</evidence>
<dbReference type="InterPro" id="IPR003831">
    <property type="entry name" value="DUF211"/>
</dbReference>
<sequence length="97" mass="10735">MDIRRLVLDVDKAVKRPSLIELAQAIDKCDGVEAFNITVEEIDIETVGMIVTVEGEYLDYDKIAQAIENTGAVVHSIDQVVVGSRLIECVRPARQSH</sequence>
<accession>A0A7C3UZ24</accession>
<comment type="caution">
    <text evidence="1">The sequence shown here is derived from an EMBL/GenBank/DDBJ whole genome shotgun (WGS) entry which is preliminary data.</text>
</comment>
<dbReference type="EMBL" id="DTMF01000195">
    <property type="protein sequence ID" value="HGF34303.1"/>
    <property type="molecule type" value="Genomic_DNA"/>
</dbReference>
<protein>
    <recommendedName>
        <fullName evidence="2">DUF211 domain-containing protein</fullName>
    </recommendedName>
</protein>
<reference evidence="1" key="1">
    <citation type="journal article" date="2020" name="mSystems">
        <title>Genome- and Community-Level Interaction Insights into Carbon Utilization and Element Cycling Functions of Hydrothermarchaeota in Hydrothermal Sediment.</title>
        <authorList>
            <person name="Zhou Z."/>
            <person name="Liu Y."/>
            <person name="Xu W."/>
            <person name="Pan J."/>
            <person name="Luo Z.H."/>
            <person name="Li M."/>
        </authorList>
    </citation>
    <scope>NUCLEOTIDE SEQUENCE [LARGE SCALE GENOMIC DNA]</scope>
    <source>
        <strain evidence="1">SpSt-897</strain>
    </source>
</reference>
<gene>
    <name evidence="1" type="ORF">ENW96_07940</name>
</gene>
<proteinExistence type="predicted"/>
<dbReference type="Pfam" id="PF02680">
    <property type="entry name" value="DUF211"/>
    <property type="match status" value="1"/>
</dbReference>
<dbReference type="AlphaFoldDB" id="A0A7C3UZ24"/>